<reference evidence="10 11" key="1">
    <citation type="submission" date="2010-05" db="EMBL/GenBank/DDBJ databases">
        <authorList>
            <person name="Qin X."/>
            <person name="Bachman B."/>
            <person name="Battles P."/>
            <person name="Bell A."/>
            <person name="Bess C."/>
            <person name="Bickham C."/>
            <person name="Chaboub L."/>
            <person name="Chen D."/>
            <person name="Coyle M."/>
            <person name="Deiros D.R."/>
            <person name="Dinh H."/>
            <person name="Forbes L."/>
            <person name="Fowler G."/>
            <person name="Francisco L."/>
            <person name="Fu Q."/>
            <person name="Gubbala S."/>
            <person name="Hale W."/>
            <person name="Han Y."/>
            <person name="Hemphill L."/>
            <person name="Highlander S.K."/>
            <person name="Hirani K."/>
            <person name="Hogues M."/>
            <person name="Jackson L."/>
            <person name="Jakkamsetti A."/>
            <person name="Javaid M."/>
            <person name="Jiang H."/>
            <person name="Korchina V."/>
            <person name="Kovar C."/>
            <person name="Lara F."/>
            <person name="Lee S."/>
            <person name="Mata R."/>
            <person name="Mathew T."/>
            <person name="Moen C."/>
            <person name="Morales K."/>
            <person name="Munidasa M."/>
            <person name="Nazareth L."/>
            <person name="Ngo R."/>
            <person name="Nguyen L."/>
            <person name="Okwuonu G."/>
            <person name="Ongeri F."/>
            <person name="Patil S."/>
            <person name="Petrosino J."/>
            <person name="Pham C."/>
            <person name="Pham P."/>
            <person name="Pu L.-L."/>
            <person name="Puazo M."/>
            <person name="Raj R."/>
            <person name="Reid J."/>
            <person name="Rouhana J."/>
            <person name="Saada N."/>
            <person name="Shang Y."/>
            <person name="Simmons D."/>
            <person name="Thornton R."/>
            <person name="Warren J."/>
            <person name="Weissenberger G."/>
            <person name="Zhang J."/>
            <person name="Zhang L."/>
            <person name="Zhou C."/>
            <person name="Zhu D."/>
            <person name="Muzny D."/>
            <person name="Worley K."/>
            <person name="Gibbs R."/>
        </authorList>
    </citation>
    <scope>NUCLEOTIDE SEQUENCE [LARGE SCALE GENOMIC DNA]</scope>
    <source>
        <strain evidence="10 11">NAP08</strain>
    </source>
</reference>
<dbReference type="EMBL" id="ADNX01000031">
    <property type="protein sequence ID" value="EFH07750.1"/>
    <property type="molecule type" value="Genomic_DNA"/>
</dbReference>
<evidence type="ECO:0000256" key="3">
    <source>
        <dbReference type="ARBA" id="ARBA00022448"/>
    </source>
</evidence>
<sequence>MVVSYVTDLVNTINGIVWSPVLVAMCLCIGLYFSLKLKFFQIRDVKEMFTLLLEGDSSHVGISSFQGFATSMAGRIGTGNIAGVAVAIAMGGPGALVWMCIMATLGSATAFVESTLAQIYKDEHDGQYRGGPPYYFEKGLGWKKCSVLFSIVAIISYTFFMPGTQSNTLYLAMNQAFGFSKMTIAVASSIALAIIIFGGIKRIGLFAEKVVPIMGGAYLIMTLVIIITNISLVPEAIVTMFKSAFGFGSVFGGMLGSAVSWGVKRGIYSNEAGEGSGTYGAAAAEVSHPAKQGLVQAFSVYVDTLLICMATGIMIVITGMYNVTGVCTTLPGVEPGPQYVQSAINTLHPQLGDIFIAIVLLLFTFTTLLAFSYMMETNVSYLVTRIKAEKYEKYIINVCRFMLIACAAMCCFIEPLTSWALGDICIGVLTYINLIAIFTLKKPAIKAYYDYIRQKKMGIKRSDRTFNPIELDIRNAEFWENRYLKENKHELN</sequence>
<feature type="transmembrane region" description="Helical" evidence="9">
    <location>
        <begin position="394"/>
        <end position="415"/>
    </location>
</feature>
<feature type="transmembrane region" description="Helical" evidence="9">
    <location>
        <begin position="244"/>
        <end position="263"/>
    </location>
</feature>
<comment type="similarity">
    <text evidence="2 9">Belongs to the alanine or glycine:cation symporter (AGCS) (TC 2.A.25) family.</text>
</comment>
<dbReference type="InterPro" id="IPR001463">
    <property type="entry name" value="Na/Ala_symport"/>
</dbReference>
<evidence type="ECO:0000256" key="9">
    <source>
        <dbReference type="RuleBase" id="RU363064"/>
    </source>
</evidence>
<dbReference type="HOGENOM" id="CLU_024867_0_1_9"/>
<evidence type="ECO:0000256" key="6">
    <source>
        <dbReference type="ARBA" id="ARBA00022847"/>
    </source>
</evidence>
<dbReference type="PRINTS" id="PR00175">
    <property type="entry name" value="NAALASMPORT"/>
</dbReference>
<evidence type="ECO:0000256" key="4">
    <source>
        <dbReference type="ARBA" id="ARBA00022475"/>
    </source>
</evidence>
<comment type="caution">
    <text evidence="10">The sequence shown here is derived from an EMBL/GenBank/DDBJ whole genome shotgun (WGS) entry which is preliminary data.</text>
</comment>
<accession>D5Q2M7</accession>
<evidence type="ECO:0000313" key="10">
    <source>
        <dbReference type="EMBL" id="EFH07750.1"/>
    </source>
</evidence>
<dbReference type="Pfam" id="PF01235">
    <property type="entry name" value="Na_Ala_symp"/>
    <property type="match status" value="1"/>
</dbReference>
<feature type="transmembrane region" description="Helical" evidence="9">
    <location>
        <begin position="210"/>
        <end position="232"/>
    </location>
</feature>
<name>D5Q2M7_CLODI</name>
<evidence type="ECO:0000256" key="5">
    <source>
        <dbReference type="ARBA" id="ARBA00022692"/>
    </source>
</evidence>
<protein>
    <submittedName>
        <fullName evidence="10">Amino acid carrier protein</fullName>
    </submittedName>
</protein>
<evidence type="ECO:0000256" key="8">
    <source>
        <dbReference type="ARBA" id="ARBA00023136"/>
    </source>
</evidence>
<dbReference type="AlphaFoldDB" id="D5Q2M7"/>
<dbReference type="GO" id="GO:0005283">
    <property type="term" value="F:amino acid:sodium symporter activity"/>
    <property type="evidence" value="ECO:0007669"/>
    <property type="project" value="InterPro"/>
</dbReference>
<keyword evidence="7 9" id="KW-1133">Transmembrane helix</keyword>
<feature type="transmembrane region" description="Helical" evidence="9">
    <location>
        <begin position="300"/>
        <end position="321"/>
    </location>
</feature>
<evidence type="ECO:0000256" key="7">
    <source>
        <dbReference type="ARBA" id="ARBA00022989"/>
    </source>
</evidence>
<feature type="transmembrane region" description="Helical" evidence="9">
    <location>
        <begin position="72"/>
        <end position="90"/>
    </location>
</feature>
<proteinExistence type="inferred from homology"/>
<feature type="transmembrane region" description="Helical" evidence="9">
    <location>
        <begin position="179"/>
        <end position="198"/>
    </location>
</feature>
<keyword evidence="5 9" id="KW-0812">Transmembrane</keyword>
<evidence type="ECO:0000313" key="11">
    <source>
        <dbReference type="Proteomes" id="UP000003227"/>
    </source>
</evidence>
<dbReference type="FunFam" id="1.20.1740.10:FF:000004">
    <property type="entry name" value="Sodium:alanine symporter family protein"/>
    <property type="match status" value="1"/>
</dbReference>
<dbReference type="PANTHER" id="PTHR30330:SF7">
    <property type="entry name" value="SODIUM_PROTON-DEPENDENT ALANINE CARRIER PROTEIN YRBD-RELATED"/>
    <property type="match status" value="1"/>
</dbReference>
<organism evidence="10 11">
    <name type="scientific">Clostridioides difficile NAP08</name>
    <dbReference type="NCBI Taxonomy" id="525259"/>
    <lineage>
        <taxon>Bacteria</taxon>
        <taxon>Bacillati</taxon>
        <taxon>Bacillota</taxon>
        <taxon>Clostridia</taxon>
        <taxon>Peptostreptococcales</taxon>
        <taxon>Peptostreptococcaceae</taxon>
        <taxon>Clostridioides</taxon>
    </lineage>
</organism>
<evidence type="ECO:0000256" key="2">
    <source>
        <dbReference type="ARBA" id="ARBA00009261"/>
    </source>
</evidence>
<feature type="transmembrane region" description="Helical" evidence="9">
    <location>
        <begin position="421"/>
        <end position="440"/>
    </location>
</feature>
<keyword evidence="4 9" id="KW-1003">Cell membrane</keyword>
<keyword evidence="8 9" id="KW-0472">Membrane</keyword>
<comment type="subcellular location">
    <subcellularLocation>
        <location evidence="1 9">Cell membrane</location>
        <topology evidence="1 9">Multi-pass membrane protein</topology>
    </subcellularLocation>
</comment>
<dbReference type="Proteomes" id="UP000003227">
    <property type="component" value="Unassembled WGS sequence"/>
</dbReference>
<dbReference type="PANTHER" id="PTHR30330">
    <property type="entry name" value="AGSS FAMILY TRANSPORTER, SODIUM-ALANINE"/>
    <property type="match status" value="1"/>
</dbReference>
<dbReference type="GO" id="GO:0005886">
    <property type="term" value="C:plasma membrane"/>
    <property type="evidence" value="ECO:0007669"/>
    <property type="project" value="UniProtKB-SubCell"/>
</dbReference>
<feature type="transmembrane region" description="Helical" evidence="9">
    <location>
        <begin position="354"/>
        <end position="373"/>
    </location>
</feature>
<feature type="transmembrane region" description="Helical" evidence="9">
    <location>
        <begin position="141"/>
        <end position="159"/>
    </location>
</feature>
<keyword evidence="6 9" id="KW-0769">Symport</keyword>
<gene>
    <name evidence="10" type="primary">agcS</name>
    <name evidence="10" type="ORF">HMPREF0220_1159</name>
</gene>
<feature type="transmembrane region" description="Helical" evidence="9">
    <location>
        <begin position="12"/>
        <end position="33"/>
    </location>
</feature>
<dbReference type="NCBIfam" id="TIGR00835">
    <property type="entry name" value="agcS"/>
    <property type="match status" value="1"/>
</dbReference>
<keyword evidence="3 9" id="KW-0813">Transport</keyword>
<evidence type="ECO:0000256" key="1">
    <source>
        <dbReference type="ARBA" id="ARBA00004651"/>
    </source>
</evidence>